<feature type="non-terminal residue" evidence="1">
    <location>
        <position position="123"/>
    </location>
</feature>
<name>A0ACA9PQT5_9GLOM</name>
<organism evidence="1 2">
    <name type="scientific">Acaulospora colombiana</name>
    <dbReference type="NCBI Taxonomy" id="27376"/>
    <lineage>
        <taxon>Eukaryota</taxon>
        <taxon>Fungi</taxon>
        <taxon>Fungi incertae sedis</taxon>
        <taxon>Mucoromycota</taxon>
        <taxon>Glomeromycotina</taxon>
        <taxon>Glomeromycetes</taxon>
        <taxon>Diversisporales</taxon>
        <taxon>Acaulosporaceae</taxon>
        <taxon>Acaulospora</taxon>
    </lineage>
</organism>
<dbReference type="Proteomes" id="UP000789525">
    <property type="component" value="Unassembled WGS sequence"/>
</dbReference>
<gene>
    <name evidence="1" type="ORF">ACOLOM_LOCUS11061</name>
</gene>
<comment type="caution">
    <text evidence="1">The sequence shown here is derived from an EMBL/GenBank/DDBJ whole genome shotgun (WGS) entry which is preliminary data.</text>
</comment>
<accession>A0ACA9PQT5</accession>
<reference evidence="1" key="1">
    <citation type="submission" date="2021-06" db="EMBL/GenBank/DDBJ databases">
        <authorList>
            <person name="Kallberg Y."/>
            <person name="Tangrot J."/>
            <person name="Rosling A."/>
        </authorList>
    </citation>
    <scope>NUCLEOTIDE SEQUENCE</scope>
    <source>
        <strain evidence="1">CL356</strain>
    </source>
</reference>
<feature type="non-terminal residue" evidence="1">
    <location>
        <position position="1"/>
    </location>
</feature>
<keyword evidence="2" id="KW-1185">Reference proteome</keyword>
<protein>
    <submittedName>
        <fullName evidence="1">4034_t:CDS:1</fullName>
    </submittedName>
</protein>
<evidence type="ECO:0000313" key="1">
    <source>
        <dbReference type="EMBL" id="CAG8719210.1"/>
    </source>
</evidence>
<evidence type="ECO:0000313" key="2">
    <source>
        <dbReference type="Proteomes" id="UP000789525"/>
    </source>
</evidence>
<dbReference type="EMBL" id="CAJVPT010038068">
    <property type="protein sequence ID" value="CAG8719210.1"/>
    <property type="molecule type" value="Genomic_DNA"/>
</dbReference>
<sequence length="123" mass="13947">ESTFRDTDDGDSSSNFIDFASYIDQTPITVNPRLPLETVMDLFKKMGPRVILIEHMGKLVGLITVKDELKYIARKEAEENGDSRAYDDSSPSGSSDEDEPRTSESRKRSTDSYFEVNKRRTSD</sequence>
<proteinExistence type="predicted"/>